<dbReference type="Gene3D" id="1.10.150.50">
    <property type="entry name" value="Transcription Factor, Ets-1"/>
    <property type="match status" value="1"/>
</dbReference>
<protein>
    <recommendedName>
        <fullName evidence="3">SAM domain-containing protein</fullName>
    </recommendedName>
</protein>
<name>A0A812QHK8_SYMPI</name>
<evidence type="ECO:0008006" key="3">
    <source>
        <dbReference type="Google" id="ProtNLM"/>
    </source>
</evidence>
<gene>
    <name evidence="1" type="ORF">SPIL2461_LOCUS9078</name>
</gene>
<evidence type="ECO:0000313" key="2">
    <source>
        <dbReference type="Proteomes" id="UP000649617"/>
    </source>
</evidence>
<dbReference type="InterPro" id="IPR052980">
    <property type="entry name" value="Crinkler_effector"/>
</dbReference>
<dbReference type="PANTHER" id="PTHR33129">
    <property type="entry name" value="PROTEIN KINASE DOMAIN-CONTAINING PROTEIN-RELATED"/>
    <property type="match status" value="1"/>
</dbReference>
<dbReference type="Proteomes" id="UP000649617">
    <property type="component" value="Unassembled WGS sequence"/>
</dbReference>
<keyword evidence="2" id="KW-1185">Reference proteome</keyword>
<accession>A0A812QHK8</accession>
<dbReference type="OrthoDB" id="438387at2759"/>
<proteinExistence type="predicted"/>
<reference evidence="1" key="1">
    <citation type="submission" date="2021-02" db="EMBL/GenBank/DDBJ databases">
        <authorList>
            <person name="Dougan E. K."/>
            <person name="Rhodes N."/>
            <person name="Thang M."/>
            <person name="Chan C."/>
        </authorList>
    </citation>
    <scope>NUCLEOTIDE SEQUENCE</scope>
</reference>
<dbReference type="AlphaFoldDB" id="A0A812QHK8"/>
<evidence type="ECO:0000313" key="1">
    <source>
        <dbReference type="EMBL" id="CAE7373983.1"/>
    </source>
</evidence>
<dbReference type="InterPro" id="IPR013761">
    <property type="entry name" value="SAM/pointed_sf"/>
</dbReference>
<dbReference type="PANTHER" id="PTHR33129:SF1">
    <property type="entry name" value="ATP-BINDING PROTEIN"/>
    <property type="match status" value="1"/>
</dbReference>
<comment type="caution">
    <text evidence="1">The sequence shown here is derived from an EMBL/GenBank/DDBJ whole genome shotgun (WGS) entry which is preliminary data.</text>
</comment>
<organism evidence="1 2">
    <name type="scientific">Symbiodinium pilosum</name>
    <name type="common">Dinoflagellate</name>
    <dbReference type="NCBI Taxonomy" id="2952"/>
    <lineage>
        <taxon>Eukaryota</taxon>
        <taxon>Sar</taxon>
        <taxon>Alveolata</taxon>
        <taxon>Dinophyceae</taxon>
        <taxon>Suessiales</taxon>
        <taxon>Symbiodiniaceae</taxon>
        <taxon>Symbiodinium</taxon>
    </lineage>
</organism>
<dbReference type="EMBL" id="CAJNIZ010015528">
    <property type="protein sequence ID" value="CAE7373983.1"/>
    <property type="molecule type" value="Genomic_DNA"/>
</dbReference>
<sequence length="663" mass="72793">MAKRGGKVGTTVLLLAGLWLGLAGSRWALALTAASSAGALERLHATALKLKASSSEDVERTATEAKAGLDQAEWLQKTTAKIQKFGVAEVSSWVRAALEEENYADEAPEIAGILKSQKVKGTALLELTAEKMRTVGILMGPAEVLAKRIAAVSAPPMAASGFQDDPEATEFIRELAEATPEPLGEGVQVFNLTKSLPAKPYDQSGPKLLTRNTTRQAWQATFELMKGGIERVAMLGVPGIGKSRSLALGLWHLVTGQQLDGLPQPEAIVYEAREGGAVFLFTKGQDGKWKAQSRDMQNWSPSGCPHLRNSKNWYLVDASDKRKTTFKLAAKTVIACSPDPEHYSNFVKDGECVFVEAFRWAEVEACYPQLETKVDQEDMRQRFQQVGGALRTLLANVAGYTRAVQLQRVEAKDFTTVERAFEGDLSTFEEKKMPTRLFTYRSADGILSNVSICSPGAAALLVEKHYDKLVSLWSNANNPKSRYGLEDCVGPLLTAFWPGKQGFTACEVTSAPAAKKSRWNRSLGEAFEVEKGLQLLECDTDQIFDARWREAVQKASLEGRVLHSPENYPGIDYLLDFNHGIQVTNSNTHTIAKAFRNKLQEMFNNTEESHGFTLTFLITGDPGKFTPNRSDYNALMDMAGPEKLFDNVCVQVVQIPKTLNSLS</sequence>